<dbReference type="NCBIfam" id="TIGR01694">
    <property type="entry name" value="MTAP"/>
    <property type="match status" value="1"/>
</dbReference>
<dbReference type="STRING" id="1798709.A2538_04615"/>
<dbReference type="EC" id="2.4.2.1" evidence="3"/>
<keyword evidence="3" id="KW-0660">Purine salvage</keyword>
<gene>
    <name evidence="5" type="ORF">A2538_04615</name>
</gene>
<evidence type="ECO:0000259" key="4">
    <source>
        <dbReference type="Pfam" id="PF01048"/>
    </source>
</evidence>
<dbReference type="AlphaFoldDB" id="A0A1F6PG22"/>
<feature type="binding site" evidence="3">
    <location>
        <begin position="53"/>
        <end position="54"/>
    </location>
    <ligand>
        <name>phosphate</name>
        <dbReference type="ChEBI" id="CHEBI:43474"/>
    </ligand>
</feature>
<protein>
    <recommendedName>
        <fullName evidence="3">Purine nucleoside phosphorylase</fullName>
        <shortName evidence="3">PNP</shortName>
        <ecNumber evidence="3">2.4.2.1</ecNumber>
    </recommendedName>
</protein>
<comment type="function">
    <text evidence="3">Purine nucleoside phosphorylase involved in purine salvage.</text>
</comment>
<proteinExistence type="inferred from homology"/>
<dbReference type="PANTHER" id="PTHR42679">
    <property type="entry name" value="S-METHYL-5'-THIOADENOSINE PHOSPHORYLASE"/>
    <property type="match status" value="1"/>
</dbReference>
<dbReference type="GO" id="GO:0006166">
    <property type="term" value="P:purine ribonucleoside salvage"/>
    <property type="evidence" value="ECO:0007669"/>
    <property type="project" value="UniProtKB-UniRule"/>
</dbReference>
<feature type="binding site" evidence="3">
    <location>
        <begin position="86"/>
        <end position="87"/>
    </location>
    <ligand>
        <name>phosphate</name>
        <dbReference type="ChEBI" id="CHEBI:43474"/>
    </ligand>
</feature>
<evidence type="ECO:0000256" key="2">
    <source>
        <dbReference type="ARBA" id="ARBA00022679"/>
    </source>
</evidence>
<dbReference type="GO" id="GO:0005829">
    <property type="term" value="C:cytosol"/>
    <property type="evidence" value="ECO:0007669"/>
    <property type="project" value="TreeGrafter"/>
</dbReference>
<dbReference type="InterPro" id="IPR000845">
    <property type="entry name" value="Nucleoside_phosphorylase_d"/>
</dbReference>
<comment type="caution">
    <text evidence="5">The sequence shown here is derived from an EMBL/GenBank/DDBJ whole genome shotgun (WGS) entry which is preliminary data.</text>
</comment>
<evidence type="ECO:0000313" key="5">
    <source>
        <dbReference type="EMBL" id="OGH94943.1"/>
    </source>
</evidence>
<name>A0A1F6PG22_9BACT</name>
<dbReference type="CDD" id="cd09010">
    <property type="entry name" value="MTAP_SsMTAPII_like_MTIP"/>
    <property type="match status" value="1"/>
</dbReference>
<evidence type="ECO:0000313" key="6">
    <source>
        <dbReference type="Proteomes" id="UP000178254"/>
    </source>
</evidence>
<comment type="miscellaneous">
    <text evidence="3">Although this enzyme belongs to the family of MTA phosphorylases based on sequence homology, it lacks several conserved amino acids in the substrate binding pocket that confer specificity towards MTA.</text>
</comment>
<dbReference type="Gene3D" id="3.40.50.1580">
    <property type="entry name" value="Nucleoside phosphorylase domain"/>
    <property type="match status" value="1"/>
</dbReference>
<dbReference type="EMBL" id="MFRE01000005">
    <property type="protein sequence ID" value="OGH94943.1"/>
    <property type="molecule type" value="Genomic_DNA"/>
</dbReference>
<evidence type="ECO:0000256" key="3">
    <source>
        <dbReference type="HAMAP-Rule" id="MF_01963"/>
    </source>
</evidence>
<feature type="site" description="Important for substrate specificity" evidence="3">
    <location>
        <position position="224"/>
    </location>
</feature>
<comment type="subunit">
    <text evidence="3">Homohexamer. Dimer of a homotrimer.</text>
</comment>
<feature type="binding site" evidence="3">
    <location>
        <position position="187"/>
    </location>
    <ligand>
        <name>substrate</name>
    </ligand>
</feature>
<dbReference type="Pfam" id="PF01048">
    <property type="entry name" value="PNP_UDP_1"/>
    <property type="match status" value="1"/>
</dbReference>
<dbReference type="GO" id="GO:0017061">
    <property type="term" value="F:S-methyl-5-thioadenosine phosphorylase activity"/>
    <property type="evidence" value="ECO:0007669"/>
    <property type="project" value="InterPro"/>
</dbReference>
<dbReference type="PANTHER" id="PTHR42679:SF2">
    <property type="entry name" value="S-METHYL-5'-THIOADENOSINE PHOSPHORYLASE"/>
    <property type="match status" value="1"/>
</dbReference>
<dbReference type="UniPathway" id="UPA00606"/>
<feature type="binding site" evidence="3">
    <location>
        <position position="11"/>
    </location>
    <ligand>
        <name>phosphate</name>
        <dbReference type="ChEBI" id="CHEBI:43474"/>
    </ligand>
</feature>
<dbReference type="HAMAP" id="MF_01963">
    <property type="entry name" value="MTAP"/>
    <property type="match status" value="1"/>
</dbReference>
<comment type="similarity">
    <text evidence="3">Belongs to the PNP/MTAP phosphorylase family. MTAP subfamily.</text>
</comment>
<dbReference type="InterPro" id="IPR035994">
    <property type="entry name" value="Nucleoside_phosphorylase_sf"/>
</dbReference>
<reference evidence="5 6" key="1">
    <citation type="journal article" date="2016" name="Nat. Commun.">
        <title>Thousands of microbial genomes shed light on interconnected biogeochemical processes in an aquifer system.</title>
        <authorList>
            <person name="Anantharaman K."/>
            <person name="Brown C.T."/>
            <person name="Hug L.A."/>
            <person name="Sharon I."/>
            <person name="Castelle C.J."/>
            <person name="Probst A.J."/>
            <person name="Thomas B.C."/>
            <person name="Singh A."/>
            <person name="Wilkins M.J."/>
            <person name="Karaoz U."/>
            <person name="Brodie E.L."/>
            <person name="Williams K.H."/>
            <person name="Hubbard S.S."/>
            <person name="Banfield J.F."/>
        </authorList>
    </citation>
    <scope>NUCLEOTIDE SEQUENCE [LARGE SCALE GENOMIC DNA]</scope>
</reference>
<feature type="site" description="Important for substrate specificity" evidence="3">
    <location>
        <position position="169"/>
    </location>
</feature>
<sequence>MSVKIGIIGGSGLDNPDILVDAIDLKVDTIYGAHSSCLRVGKIGQAEVALLARHDHDHTIPPSQVNYRANVSALKDWGAQYILATTAVGSLRAQIGRGDLVILDQFIDFTRKRTNTFFEKFESGHPEHASLADPFDSDLRRRLIAGCEELNLKFHPVGTVITIEGPRFSTRAESKMFRAWGADVINMTIATEAALTKEAGVPYAAVAMSTDYDCWKEDEPPVTWEAVYEIFRQNADNVTKLLVATIKNIQ</sequence>
<accession>A0A1F6PG22</accession>
<keyword evidence="2 3" id="KW-0808">Transferase</keyword>
<dbReference type="Proteomes" id="UP000178254">
    <property type="component" value="Unassembled WGS sequence"/>
</dbReference>
<comment type="pathway">
    <text evidence="3">Purine metabolism; purine nucleoside salvage.</text>
</comment>
<dbReference type="GO" id="GO:0019509">
    <property type="term" value="P:L-methionine salvage from methylthioadenosine"/>
    <property type="evidence" value="ECO:0007669"/>
    <property type="project" value="TreeGrafter"/>
</dbReference>
<feature type="domain" description="Nucleoside phosphorylase" evidence="4">
    <location>
        <begin position="4"/>
        <end position="246"/>
    </location>
</feature>
<feature type="binding site" evidence="3">
    <location>
        <begin position="211"/>
        <end position="213"/>
    </location>
    <ligand>
        <name>substrate</name>
    </ligand>
</feature>
<comment type="catalytic activity">
    <reaction evidence="3">
        <text>a purine D-ribonucleoside + phosphate = a purine nucleobase + alpha-D-ribose 1-phosphate</text>
        <dbReference type="Rhea" id="RHEA:19805"/>
        <dbReference type="ChEBI" id="CHEBI:26386"/>
        <dbReference type="ChEBI" id="CHEBI:43474"/>
        <dbReference type="ChEBI" id="CHEBI:57720"/>
        <dbReference type="ChEBI" id="CHEBI:142355"/>
        <dbReference type="EC" id="2.4.2.1"/>
    </reaction>
</comment>
<evidence type="ECO:0000256" key="1">
    <source>
        <dbReference type="ARBA" id="ARBA00022676"/>
    </source>
</evidence>
<keyword evidence="1 3" id="KW-0328">Glycosyltransferase</keyword>
<feature type="binding site" evidence="3">
    <location>
        <position position="188"/>
    </location>
    <ligand>
        <name>phosphate</name>
        <dbReference type="ChEBI" id="CHEBI:43474"/>
    </ligand>
</feature>
<dbReference type="SUPFAM" id="SSF53167">
    <property type="entry name" value="Purine and uridine phosphorylases"/>
    <property type="match status" value="1"/>
</dbReference>
<dbReference type="InterPro" id="IPR010044">
    <property type="entry name" value="MTAP"/>
</dbReference>
<organism evidence="5 6">
    <name type="scientific">Candidatus Magasanikbacteria bacterium RIFOXYD2_FULL_41_14</name>
    <dbReference type="NCBI Taxonomy" id="1798709"/>
    <lineage>
        <taxon>Bacteria</taxon>
        <taxon>Candidatus Magasanikiibacteriota</taxon>
    </lineage>
</organism>